<sequence length="187" mass="21867">MHEHKSTITTLLGNPQKKEYTKRFAKAQYLVQIEQFLKTFRIDKELAHALKLLSYFESEAFYKVLFGLLKLERFEESKPSEVLMVVLAVLHRHDDKLYAQFLEHTFIHYHTEQTAKSKIHIDYQGIAKHLAKQQKLDFKESFGEENGQAFFNLYSGDELLVGKNGKSIKTLRKQVYKMFVAYLSGEG</sequence>
<reference evidence="1" key="1">
    <citation type="submission" date="2020-01" db="EMBL/GenBank/DDBJ databases">
        <authorList>
            <person name="Meier V. D."/>
            <person name="Meier V D."/>
        </authorList>
    </citation>
    <scope>NUCLEOTIDE SEQUENCE</scope>
    <source>
        <strain evidence="1">HLG_WM_MAG_01</strain>
    </source>
</reference>
<dbReference type="EMBL" id="CACVAS010000030">
    <property type="protein sequence ID" value="CAA6803786.1"/>
    <property type="molecule type" value="Genomic_DNA"/>
</dbReference>
<name>A0A6S6SC46_9BACT</name>
<proteinExistence type="predicted"/>
<protein>
    <submittedName>
        <fullName evidence="1">Uncharacterized protein</fullName>
    </submittedName>
</protein>
<organism evidence="1">
    <name type="scientific">uncultured Sulfurovum sp</name>
    <dbReference type="NCBI Taxonomy" id="269237"/>
    <lineage>
        <taxon>Bacteria</taxon>
        <taxon>Pseudomonadati</taxon>
        <taxon>Campylobacterota</taxon>
        <taxon>Epsilonproteobacteria</taxon>
        <taxon>Campylobacterales</taxon>
        <taxon>Sulfurovaceae</taxon>
        <taxon>Sulfurovum</taxon>
        <taxon>environmental samples</taxon>
    </lineage>
</organism>
<evidence type="ECO:0000313" key="1">
    <source>
        <dbReference type="EMBL" id="CAA6803786.1"/>
    </source>
</evidence>
<accession>A0A6S6SC46</accession>
<dbReference type="AlphaFoldDB" id="A0A6S6SC46"/>
<gene>
    <name evidence="1" type="ORF">HELGO_WM2835</name>
</gene>